<organism evidence="1 2">
    <name type="scientific">Leptospira ainlahdjerensis</name>
    <dbReference type="NCBI Taxonomy" id="2810033"/>
    <lineage>
        <taxon>Bacteria</taxon>
        <taxon>Pseudomonadati</taxon>
        <taxon>Spirochaetota</taxon>
        <taxon>Spirochaetia</taxon>
        <taxon>Leptospirales</taxon>
        <taxon>Leptospiraceae</taxon>
        <taxon>Leptospira</taxon>
    </lineage>
</organism>
<proteinExistence type="predicted"/>
<sequence>MNVDRKKKYLAVLIALSVLVGCESRASGELGREGNSILALVLEPSKETPKESVAKENKLSGAEKKTVDNNRTKLNVLSEEPSPQADCVTSCVVFRPMLCDAGYQPLICEVTYFPDNGPPVKKYPPADCFRGNNLIEASKSAKSYYAYVFCRGDGGKVP</sequence>
<name>A0ABS2U693_9LEPT</name>
<dbReference type="Proteomes" id="UP000724686">
    <property type="component" value="Unassembled WGS sequence"/>
</dbReference>
<accession>A0ABS2U693</accession>
<gene>
    <name evidence="1" type="ORF">JWG45_01855</name>
</gene>
<keyword evidence="2" id="KW-1185">Reference proteome</keyword>
<dbReference type="RefSeq" id="WP_205278083.1">
    <property type="nucleotide sequence ID" value="NZ_JAFFPU010000006.1"/>
</dbReference>
<reference evidence="1 2" key="1">
    <citation type="submission" date="2021-02" db="EMBL/GenBank/DDBJ databases">
        <title>Leptospira ainlahdjerensis sp. nov., Leptospira ainazelensis sp. nov., Leptospira abararensis sp. nov. and Leptospira chreensis sp. nov., four new species isolated from water sources in Algeria.</title>
        <authorList>
            <person name="Amara Korba A."/>
            <person name="Kainiu M."/>
            <person name="Vincent A.T."/>
            <person name="Mariet J.-F."/>
            <person name="Veyrier F.J."/>
            <person name="Goarant C."/>
            <person name="Picardeau M."/>
        </authorList>
    </citation>
    <scope>NUCLEOTIDE SEQUENCE [LARGE SCALE GENOMIC DNA]</scope>
    <source>
        <strain evidence="1 2">201903070</strain>
    </source>
</reference>
<evidence type="ECO:0008006" key="3">
    <source>
        <dbReference type="Google" id="ProtNLM"/>
    </source>
</evidence>
<dbReference type="EMBL" id="JAFFPU010000006">
    <property type="protein sequence ID" value="MBM9575887.1"/>
    <property type="molecule type" value="Genomic_DNA"/>
</dbReference>
<evidence type="ECO:0000313" key="2">
    <source>
        <dbReference type="Proteomes" id="UP000724686"/>
    </source>
</evidence>
<dbReference type="PROSITE" id="PS51257">
    <property type="entry name" value="PROKAR_LIPOPROTEIN"/>
    <property type="match status" value="1"/>
</dbReference>
<protein>
    <recommendedName>
        <fullName evidence="3">Lipoprotein</fullName>
    </recommendedName>
</protein>
<comment type="caution">
    <text evidence="1">The sequence shown here is derived from an EMBL/GenBank/DDBJ whole genome shotgun (WGS) entry which is preliminary data.</text>
</comment>
<evidence type="ECO:0000313" key="1">
    <source>
        <dbReference type="EMBL" id="MBM9575887.1"/>
    </source>
</evidence>